<gene>
    <name evidence="2" type="ORF">MERR_LOCUS20738</name>
</gene>
<evidence type="ECO:0000256" key="1">
    <source>
        <dbReference type="SAM" id="MobiDB-lite"/>
    </source>
</evidence>
<organism evidence="2 3">
    <name type="scientific">Microthlaspi erraticum</name>
    <dbReference type="NCBI Taxonomy" id="1685480"/>
    <lineage>
        <taxon>Eukaryota</taxon>
        <taxon>Viridiplantae</taxon>
        <taxon>Streptophyta</taxon>
        <taxon>Embryophyta</taxon>
        <taxon>Tracheophyta</taxon>
        <taxon>Spermatophyta</taxon>
        <taxon>Magnoliopsida</taxon>
        <taxon>eudicotyledons</taxon>
        <taxon>Gunneridae</taxon>
        <taxon>Pentapetalae</taxon>
        <taxon>rosids</taxon>
        <taxon>malvids</taxon>
        <taxon>Brassicales</taxon>
        <taxon>Brassicaceae</taxon>
        <taxon>Coluteocarpeae</taxon>
        <taxon>Microthlaspi</taxon>
    </lineage>
</organism>
<reference evidence="2" key="1">
    <citation type="submission" date="2020-01" db="EMBL/GenBank/DDBJ databases">
        <authorList>
            <person name="Mishra B."/>
        </authorList>
    </citation>
    <scope>NUCLEOTIDE SEQUENCE [LARGE SCALE GENOMIC DNA]</scope>
</reference>
<protein>
    <submittedName>
        <fullName evidence="2">Uncharacterized protein</fullName>
    </submittedName>
</protein>
<evidence type="ECO:0000313" key="2">
    <source>
        <dbReference type="EMBL" id="CAA7033503.1"/>
    </source>
</evidence>
<accession>A0A6D2J110</accession>
<feature type="compositionally biased region" description="Basic and acidic residues" evidence="1">
    <location>
        <begin position="263"/>
        <end position="273"/>
    </location>
</feature>
<keyword evidence="3" id="KW-1185">Reference proteome</keyword>
<feature type="region of interest" description="Disordered" evidence="1">
    <location>
        <begin position="1"/>
        <end position="43"/>
    </location>
</feature>
<feature type="compositionally biased region" description="Basic residues" evidence="1">
    <location>
        <begin position="246"/>
        <end position="262"/>
    </location>
</feature>
<proteinExistence type="predicted"/>
<dbReference type="EMBL" id="CACVBM020001133">
    <property type="protein sequence ID" value="CAA7033503.1"/>
    <property type="molecule type" value="Genomic_DNA"/>
</dbReference>
<feature type="region of interest" description="Disordered" evidence="1">
    <location>
        <begin position="135"/>
        <end position="273"/>
    </location>
</feature>
<dbReference type="AlphaFoldDB" id="A0A6D2J110"/>
<sequence>MDTPSPRDPRFSPRSQASALPRLEAMQRPSPPTEEEDVWHYDPIDPNKISPMKLKEFNAKVKSLPFYVTFEEAWDNHGLVEFFFTTSEKKEEIHQLFRKARFPLAPHGVNQPPSPPSSPPPKWYVNSISRFPLAPRPAGRGTIVPRSAKTEFRPTDVSAKVQAIRPITQYDPGTLSRGRPSKQPRQAAHDQGARAGKQSRGRATRSAYHGRCTRPTGKIDPRPAENPSAKLKPLDQAGRPLNIRPRPFRPRPKTRLSGRPSRRPSERRGRPEAVFEAQSAQFKPKAGAALARLGLAAYILRAL</sequence>
<evidence type="ECO:0000313" key="3">
    <source>
        <dbReference type="Proteomes" id="UP000467841"/>
    </source>
</evidence>
<dbReference type="Proteomes" id="UP000467841">
    <property type="component" value="Unassembled WGS sequence"/>
</dbReference>
<comment type="caution">
    <text evidence="2">The sequence shown here is derived from an EMBL/GenBank/DDBJ whole genome shotgun (WGS) entry which is preliminary data.</text>
</comment>
<name>A0A6D2J110_9BRAS</name>
<feature type="compositionally biased region" description="Basic and acidic residues" evidence="1">
    <location>
        <begin position="1"/>
        <end position="11"/>
    </location>
</feature>